<evidence type="ECO:0000256" key="3">
    <source>
        <dbReference type="ARBA" id="ARBA00022692"/>
    </source>
</evidence>
<keyword evidence="3 6" id="KW-0812">Transmembrane</keyword>
<evidence type="ECO:0000256" key="5">
    <source>
        <dbReference type="ARBA" id="ARBA00023136"/>
    </source>
</evidence>
<feature type="transmembrane region" description="Helical" evidence="6">
    <location>
        <begin position="167"/>
        <end position="186"/>
    </location>
</feature>
<dbReference type="GO" id="GO:0022857">
    <property type="term" value="F:transmembrane transporter activity"/>
    <property type="evidence" value="ECO:0007669"/>
    <property type="project" value="InterPro"/>
</dbReference>
<name>A0A3N2H7X2_9PSEU</name>
<keyword evidence="4 6" id="KW-1133">Transmembrane helix</keyword>
<keyword evidence="8" id="KW-1185">Reference proteome</keyword>
<dbReference type="EMBL" id="RKHY01000001">
    <property type="protein sequence ID" value="ROS44987.1"/>
    <property type="molecule type" value="Genomic_DNA"/>
</dbReference>
<evidence type="ECO:0000256" key="2">
    <source>
        <dbReference type="ARBA" id="ARBA00022475"/>
    </source>
</evidence>
<evidence type="ECO:0000313" key="7">
    <source>
        <dbReference type="EMBL" id="ROS44987.1"/>
    </source>
</evidence>
<comment type="caution">
    <text evidence="7">The sequence shown here is derived from an EMBL/GenBank/DDBJ whole genome shotgun (WGS) entry which is preliminary data.</text>
</comment>
<dbReference type="AlphaFoldDB" id="A0A3N2H7X2"/>
<dbReference type="PANTHER" id="PTHR43124:SF10">
    <property type="entry name" value="PURINE EFFLUX PUMP PBUE"/>
    <property type="match status" value="1"/>
</dbReference>
<proteinExistence type="predicted"/>
<sequence>MPRLPRPPTGLVATSATLFACLFAVQASLLALTPILTPVAQDLGVPDTAAGLLRAVSGAAAAAVAIALVATRRRRRLRELLIAGLTLLAGSALASAVAPTYLVLAAAQVALGAGVAIVLAGGMAAAARWAPPGRRAQVLSWALVGQPSAWIAGMPVIGILGQQNWRLAWLVPMTASLLALAGTIRRETGAPEPEPHPARALVRRPGAARWALGELLAYGGWAGVLVYCGSLLTGAHGVSVAAAGLALGGGAAGFVVGTMLARRWVDRAARPLLLAVGPALAVMTLVFGALRPSFAFSVAAFALVALLSGTRVIAGSAVGLDLDGVGPLQSMSLRATSVQLGYLAGSVLGGAGLAVAGWTGLGVVLAALTLASTATVARRPVSRLVKAGA</sequence>
<evidence type="ECO:0000256" key="6">
    <source>
        <dbReference type="SAM" id="Phobius"/>
    </source>
</evidence>
<dbReference type="Pfam" id="PF07690">
    <property type="entry name" value="MFS_1"/>
    <property type="match status" value="1"/>
</dbReference>
<evidence type="ECO:0000256" key="1">
    <source>
        <dbReference type="ARBA" id="ARBA00004651"/>
    </source>
</evidence>
<dbReference type="Gene3D" id="1.20.1250.20">
    <property type="entry name" value="MFS general substrate transporter like domains"/>
    <property type="match status" value="1"/>
</dbReference>
<evidence type="ECO:0000313" key="8">
    <source>
        <dbReference type="Proteomes" id="UP000274843"/>
    </source>
</evidence>
<feature type="transmembrane region" description="Helical" evidence="6">
    <location>
        <begin position="80"/>
        <end position="98"/>
    </location>
</feature>
<protein>
    <submittedName>
        <fullName evidence="7">Putative MFS family arabinose efflux permease</fullName>
    </submittedName>
</protein>
<dbReference type="GeneID" id="301848674"/>
<reference evidence="7 8" key="1">
    <citation type="submission" date="2018-11" db="EMBL/GenBank/DDBJ databases">
        <title>Sequencing the genomes of 1000 actinobacteria strains.</title>
        <authorList>
            <person name="Klenk H.-P."/>
        </authorList>
    </citation>
    <scope>NUCLEOTIDE SEQUENCE [LARGE SCALE GENOMIC DNA]</scope>
    <source>
        <strain evidence="7 8">DSM 44348</strain>
    </source>
</reference>
<feature type="transmembrane region" description="Helical" evidence="6">
    <location>
        <begin position="272"/>
        <end position="290"/>
    </location>
</feature>
<dbReference type="InterPro" id="IPR050189">
    <property type="entry name" value="MFS_Efflux_Transporters"/>
</dbReference>
<dbReference type="GO" id="GO:0005886">
    <property type="term" value="C:plasma membrane"/>
    <property type="evidence" value="ECO:0007669"/>
    <property type="project" value="UniProtKB-SubCell"/>
</dbReference>
<feature type="transmembrane region" description="Helical" evidence="6">
    <location>
        <begin position="207"/>
        <end position="232"/>
    </location>
</feature>
<keyword evidence="5 6" id="KW-0472">Membrane</keyword>
<feature type="transmembrane region" description="Helical" evidence="6">
    <location>
        <begin position="51"/>
        <end position="71"/>
    </location>
</feature>
<dbReference type="PROSITE" id="PS51257">
    <property type="entry name" value="PROKAR_LIPOPROTEIN"/>
    <property type="match status" value="1"/>
</dbReference>
<dbReference type="Proteomes" id="UP000274843">
    <property type="component" value="Unassembled WGS sequence"/>
</dbReference>
<organism evidence="7 8">
    <name type="scientific">Amycolatopsis thermoflava</name>
    <dbReference type="NCBI Taxonomy" id="84480"/>
    <lineage>
        <taxon>Bacteria</taxon>
        <taxon>Bacillati</taxon>
        <taxon>Actinomycetota</taxon>
        <taxon>Actinomycetes</taxon>
        <taxon>Pseudonocardiales</taxon>
        <taxon>Pseudonocardiaceae</taxon>
        <taxon>Amycolatopsis</taxon>
        <taxon>Amycolatopsis methanolica group</taxon>
    </lineage>
</organism>
<dbReference type="SUPFAM" id="SSF103473">
    <property type="entry name" value="MFS general substrate transporter"/>
    <property type="match status" value="1"/>
</dbReference>
<accession>A0A3N2H7X2</accession>
<evidence type="ECO:0000256" key="4">
    <source>
        <dbReference type="ARBA" id="ARBA00022989"/>
    </source>
</evidence>
<comment type="subcellular location">
    <subcellularLocation>
        <location evidence="1">Cell membrane</location>
        <topology evidence="1">Multi-pass membrane protein</topology>
    </subcellularLocation>
</comment>
<feature type="transmembrane region" description="Helical" evidence="6">
    <location>
        <begin position="104"/>
        <end position="126"/>
    </location>
</feature>
<feature type="transmembrane region" description="Helical" evidence="6">
    <location>
        <begin position="340"/>
        <end position="368"/>
    </location>
</feature>
<feature type="transmembrane region" description="Helical" evidence="6">
    <location>
        <begin position="238"/>
        <end position="260"/>
    </location>
</feature>
<feature type="transmembrane region" description="Helical" evidence="6">
    <location>
        <begin position="296"/>
        <end position="320"/>
    </location>
</feature>
<dbReference type="InterPro" id="IPR036259">
    <property type="entry name" value="MFS_trans_sf"/>
</dbReference>
<keyword evidence="2" id="KW-1003">Cell membrane</keyword>
<dbReference type="InterPro" id="IPR011701">
    <property type="entry name" value="MFS"/>
</dbReference>
<feature type="transmembrane region" description="Helical" evidence="6">
    <location>
        <begin position="138"/>
        <end position="161"/>
    </location>
</feature>
<gene>
    <name evidence="7" type="ORF">EDD35_7445</name>
</gene>
<dbReference type="RefSeq" id="WP_123686827.1">
    <property type="nucleotide sequence ID" value="NZ_RKHY01000001.1"/>
</dbReference>
<dbReference type="PANTHER" id="PTHR43124">
    <property type="entry name" value="PURINE EFFLUX PUMP PBUE"/>
    <property type="match status" value="1"/>
</dbReference>